<comment type="caution">
    <text evidence="2">The sequence shown here is derived from an EMBL/GenBank/DDBJ whole genome shotgun (WGS) entry which is preliminary data.</text>
</comment>
<organism evidence="2 3">
    <name type="scientific">Desulforamulus aquiferis</name>
    <dbReference type="NCBI Taxonomy" id="1397668"/>
    <lineage>
        <taxon>Bacteria</taxon>
        <taxon>Bacillati</taxon>
        <taxon>Bacillota</taxon>
        <taxon>Clostridia</taxon>
        <taxon>Eubacteriales</taxon>
        <taxon>Peptococcaceae</taxon>
        <taxon>Desulforamulus</taxon>
    </lineage>
</organism>
<dbReference type="InterPro" id="IPR000888">
    <property type="entry name" value="RmlC-like"/>
</dbReference>
<dbReference type="AlphaFoldDB" id="A0AAW7ZGZ1"/>
<reference evidence="2" key="1">
    <citation type="journal article" date="2023" name="J. Hazard. Mater.">
        <title>Anaerobic biodegradation of pyrene and benzo[a]pyrene by a new sulfate-reducing Desulforamulus aquiferis strain DSA.</title>
        <authorList>
            <person name="Zhang Z."/>
            <person name="Sun J."/>
            <person name="Gong X."/>
            <person name="Wang C."/>
            <person name="Wang H."/>
        </authorList>
    </citation>
    <scope>NUCLEOTIDE SEQUENCE</scope>
    <source>
        <strain evidence="2">DSA</strain>
    </source>
</reference>
<feature type="site" description="Participates in a stacking interaction with the thymidine ring of dTDP-4-oxo-6-deoxyglucose" evidence="1">
    <location>
        <position position="127"/>
    </location>
</feature>
<dbReference type="GO" id="GO:0005829">
    <property type="term" value="C:cytosol"/>
    <property type="evidence" value="ECO:0007669"/>
    <property type="project" value="TreeGrafter"/>
</dbReference>
<dbReference type="EMBL" id="JARPTC010000022">
    <property type="protein sequence ID" value="MDO7788557.1"/>
    <property type="molecule type" value="Genomic_DNA"/>
</dbReference>
<evidence type="ECO:0000313" key="2">
    <source>
        <dbReference type="EMBL" id="MDO7788557.1"/>
    </source>
</evidence>
<dbReference type="Proteomes" id="UP001172911">
    <property type="component" value="Unassembled WGS sequence"/>
</dbReference>
<gene>
    <name evidence="2" type="ORF">P6N53_15120</name>
</gene>
<evidence type="ECO:0000313" key="3">
    <source>
        <dbReference type="Proteomes" id="UP001172911"/>
    </source>
</evidence>
<keyword evidence="3" id="KW-1185">Reference proteome</keyword>
<dbReference type="Gene3D" id="2.60.120.10">
    <property type="entry name" value="Jelly Rolls"/>
    <property type="match status" value="1"/>
</dbReference>
<protein>
    <submittedName>
        <fullName evidence="2">dTDP-4-dehydrorhamnose 3,5-epimerase family protein</fullName>
    </submittedName>
</protein>
<dbReference type="SUPFAM" id="SSF51182">
    <property type="entry name" value="RmlC-like cupins"/>
    <property type="match status" value="1"/>
</dbReference>
<evidence type="ECO:0000256" key="1">
    <source>
        <dbReference type="PIRSR" id="PIRSR600888-3"/>
    </source>
</evidence>
<dbReference type="PANTHER" id="PTHR21047:SF2">
    <property type="entry name" value="THYMIDINE DIPHOSPHO-4-KETO-RHAMNOSE 3,5-EPIMERASE"/>
    <property type="match status" value="1"/>
</dbReference>
<sequence length="153" mass="17719">MNLIEGVMIKKLPVIPDQRGYLMEMLRSDWPEFERFGQAYMTACYSGVIKAWHYHKLQTDHFVCVSGMAKVVLCDLRDDSPTKGLINDFHMGQLNPILLKIPPFVYHGFTAEGNSTALIINFPTELYNYQQPDEYRLPYDDPSIPYSWEVKHG</sequence>
<dbReference type="GO" id="GO:0000271">
    <property type="term" value="P:polysaccharide biosynthetic process"/>
    <property type="evidence" value="ECO:0007669"/>
    <property type="project" value="TreeGrafter"/>
</dbReference>
<dbReference type="RefSeq" id="WP_304544605.1">
    <property type="nucleotide sequence ID" value="NZ_JARPTC010000022.1"/>
</dbReference>
<dbReference type="Pfam" id="PF00908">
    <property type="entry name" value="dTDP_sugar_isom"/>
    <property type="match status" value="1"/>
</dbReference>
<dbReference type="InterPro" id="IPR014710">
    <property type="entry name" value="RmlC-like_jellyroll"/>
</dbReference>
<proteinExistence type="predicted"/>
<dbReference type="GO" id="GO:0008830">
    <property type="term" value="F:dTDP-4-dehydrorhamnose 3,5-epimerase activity"/>
    <property type="evidence" value="ECO:0007669"/>
    <property type="project" value="InterPro"/>
</dbReference>
<dbReference type="InterPro" id="IPR011051">
    <property type="entry name" value="RmlC_Cupin_sf"/>
</dbReference>
<dbReference type="PANTHER" id="PTHR21047">
    <property type="entry name" value="DTDP-6-DEOXY-D-GLUCOSE-3,5 EPIMERASE"/>
    <property type="match status" value="1"/>
</dbReference>
<reference evidence="2" key="2">
    <citation type="submission" date="2023-03" db="EMBL/GenBank/DDBJ databases">
        <authorList>
            <person name="Zhang Z."/>
        </authorList>
    </citation>
    <scope>NUCLEOTIDE SEQUENCE</scope>
    <source>
        <strain evidence="2">DSA</strain>
    </source>
</reference>
<accession>A0AAW7ZGZ1</accession>
<name>A0AAW7ZGZ1_9FIRM</name>